<dbReference type="InterPro" id="IPR025665">
    <property type="entry name" value="Beta-barrel_OMP_2"/>
</dbReference>
<dbReference type="Pfam" id="PF13568">
    <property type="entry name" value="OMP_b-brl_2"/>
    <property type="match status" value="1"/>
</dbReference>
<protein>
    <submittedName>
        <fullName evidence="3">Outer membrane protein beta-barrel domain-containing protein</fullName>
    </submittedName>
</protein>
<sequence length="197" mass="22096">MYKFTILLFLTLLCSTSSFSQNKASFGFRAGLNSSKITNTSLHSKQGIYAGALIDVRFTERYALQPELVYSNQGGRSKGNSDNDLRINYITVGVANKVFVDDHHRFHLIFGPSLDFNFDDNFVNLVNDTGTSKATFFDLALFGGLGYEFDSGLIIEGRFKQGLINVDLFNEDFNSEFYDNKGATLNALFQFGLAYKF</sequence>
<dbReference type="Proteomes" id="UP000184543">
    <property type="component" value="Unassembled WGS sequence"/>
</dbReference>
<dbReference type="EMBL" id="FQYU01000001">
    <property type="protein sequence ID" value="SHI61320.1"/>
    <property type="molecule type" value="Genomic_DNA"/>
</dbReference>
<name>A0A1M6CJW5_9FLAO</name>
<keyword evidence="4" id="KW-1185">Reference proteome</keyword>
<dbReference type="OrthoDB" id="947434at2"/>
<dbReference type="RefSeq" id="WP_072988781.1">
    <property type="nucleotide sequence ID" value="NZ_FQYU01000001.1"/>
</dbReference>
<proteinExistence type="predicted"/>
<dbReference type="STRING" id="192903.SAMN04488513_101790"/>
<feature type="signal peptide" evidence="1">
    <location>
        <begin position="1"/>
        <end position="20"/>
    </location>
</feature>
<evidence type="ECO:0000256" key="1">
    <source>
        <dbReference type="SAM" id="SignalP"/>
    </source>
</evidence>
<feature type="domain" description="Outer membrane protein beta-barrel" evidence="2">
    <location>
        <begin position="19"/>
        <end position="166"/>
    </location>
</feature>
<feature type="chain" id="PRO_5012590284" evidence="1">
    <location>
        <begin position="21"/>
        <end position="197"/>
    </location>
</feature>
<reference evidence="4" key="1">
    <citation type="submission" date="2016-11" db="EMBL/GenBank/DDBJ databases">
        <authorList>
            <person name="Varghese N."/>
            <person name="Submissions S."/>
        </authorList>
    </citation>
    <scope>NUCLEOTIDE SEQUENCE [LARGE SCALE GENOMIC DNA]</scope>
    <source>
        <strain evidence="4">DSM 19858</strain>
    </source>
</reference>
<gene>
    <name evidence="3" type="ORF">SAMN04488513_101790</name>
</gene>
<evidence type="ECO:0000313" key="4">
    <source>
        <dbReference type="Proteomes" id="UP000184543"/>
    </source>
</evidence>
<evidence type="ECO:0000259" key="2">
    <source>
        <dbReference type="Pfam" id="PF13568"/>
    </source>
</evidence>
<accession>A0A1M6CJW5</accession>
<evidence type="ECO:0000313" key="3">
    <source>
        <dbReference type="EMBL" id="SHI61320.1"/>
    </source>
</evidence>
<dbReference type="AlphaFoldDB" id="A0A1M6CJW5"/>
<organism evidence="3 4">
    <name type="scientific">Pseudozobellia thermophila</name>
    <dbReference type="NCBI Taxonomy" id="192903"/>
    <lineage>
        <taxon>Bacteria</taxon>
        <taxon>Pseudomonadati</taxon>
        <taxon>Bacteroidota</taxon>
        <taxon>Flavobacteriia</taxon>
        <taxon>Flavobacteriales</taxon>
        <taxon>Flavobacteriaceae</taxon>
        <taxon>Pseudozobellia</taxon>
    </lineage>
</organism>
<keyword evidence="1" id="KW-0732">Signal</keyword>